<reference evidence="1 2" key="1">
    <citation type="journal article" date="2017" name="MBio">
        <title>Type VI secretion-mediated competition in the bee gut microbiome.</title>
        <authorList>
            <person name="Steele M.I."/>
            <person name="Kwong W.K."/>
            <person name="Powell J.E."/>
            <person name="Whiteley M."/>
            <person name="Moran N.A."/>
        </authorList>
    </citation>
    <scope>NUCLEOTIDE SEQUENCE [LARGE SCALE GENOMIC DNA]</scope>
    <source>
        <strain evidence="1 2">App2-2</strain>
    </source>
</reference>
<evidence type="ECO:0000313" key="1">
    <source>
        <dbReference type="EMBL" id="PIT16631.1"/>
    </source>
</evidence>
<name>A0A2N9WUW8_9NEIS</name>
<protein>
    <submittedName>
        <fullName evidence="1">Uncharacterized protein</fullName>
    </submittedName>
</protein>
<evidence type="ECO:0000313" key="2">
    <source>
        <dbReference type="Proteomes" id="UP000231293"/>
    </source>
</evidence>
<sequence>MCCNPTDCRRCYCSTTTTISGETAKFGYKSAQFPIAEAFTIRTHRFVSKQSNLNKLTLETPPYCWSKLTIISK</sequence>
<dbReference type="Proteomes" id="UP000231293">
    <property type="component" value="Unassembled WGS sequence"/>
</dbReference>
<organism evidence="1 2">
    <name type="scientific">Snodgrassella alvi</name>
    <dbReference type="NCBI Taxonomy" id="1196083"/>
    <lineage>
        <taxon>Bacteria</taxon>
        <taxon>Pseudomonadati</taxon>
        <taxon>Pseudomonadota</taxon>
        <taxon>Betaproteobacteria</taxon>
        <taxon>Neisseriales</taxon>
        <taxon>Neisseriaceae</taxon>
        <taxon>Snodgrassella</taxon>
    </lineage>
</organism>
<proteinExistence type="predicted"/>
<dbReference type="EMBL" id="MDVB01000053">
    <property type="protein sequence ID" value="PIT16631.1"/>
    <property type="molecule type" value="Genomic_DNA"/>
</dbReference>
<gene>
    <name evidence="1" type="ORF">BGI32_04230</name>
</gene>
<dbReference type="AlphaFoldDB" id="A0A2N9WUW8"/>
<comment type="caution">
    <text evidence="1">The sequence shown here is derived from an EMBL/GenBank/DDBJ whole genome shotgun (WGS) entry which is preliminary data.</text>
</comment>
<accession>A0A2N9WUW8</accession>